<dbReference type="EMBL" id="CP022272">
    <property type="protein sequence ID" value="ASJ97565.1"/>
    <property type="molecule type" value="Genomic_DNA"/>
</dbReference>
<dbReference type="InterPro" id="IPR008965">
    <property type="entry name" value="CBM2/CBM3_carb-bd_dom_sf"/>
</dbReference>
<evidence type="ECO:0000256" key="1">
    <source>
        <dbReference type="ARBA" id="ARBA00001231"/>
    </source>
</evidence>
<proteinExistence type="inferred from homology"/>
<dbReference type="InterPro" id="IPR015882">
    <property type="entry name" value="HEX_bac_N"/>
</dbReference>
<evidence type="ECO:0000313" key="11">
    <source>
        <dbReference type="EMBL" id="ASJ97565.1"/>
    </source>
</evidence>
<feature type="domain" description="Chitobiase/beta-hexosaminidases N-terminal" evidence="10">
    <location>
        <begin position="52"/>
        <end position="216"/>
    </location>
</feature>
<keyword evidence="5" id="KW-0326">Glycosidase</keyword>
<dbReference type="GO" id="GO:0005975">
    <property type="term" value="P:carbohydrate metabolic process"/>
    <property type="evidence" value="ECO:0007669"/>
    <property type="project" value="InterPro"/>
</dbReference>
<evidence type="ECO:0000256" key="6">
    <source>
        <dbReference type="ARBA" id="ARBA00030512"/>
    </source>
</evidence>
<dbReference type="InterPro" id="IPR012291">
    <property type="entry name" value="CBM2_carb-bd_dom_sf"/>
</dbReference>
<dbReference type="SMART" id="SM01081">
    <property type="entry name" value="CHB_HEX"/>
    <property type="match status" value="1"/>
</dbReference>
<evidence type="ECO:0000256" key="7">
    <source>
        <dbReference type="ARBA" id="ARBA00033000"/>
    </source>
</evidence>
<dbReference type="SUPFAM" id="SSF81296">
    <property type="entry name" value="E set domains"/>
    <property type="match status" value="1"/>
</dbReference>
<dbReference type="EC" id="3.2.1.52" evidence="3"/>
<dbReference type="InterPro" id="IPR015883">
    <property type="entry name" value="Glyco_hydro_20_cat"/>
</dbReference>
<dbReference type="Pfam" id="PF02838">
    <property type="entry name" value="Glyco_hydro_20b"/>
    <property type="match status" value="1"/>
</dbReference>
<dbReference type="InterPro" id="IPR014756">
    <property type="entry name" value="Ig_E-set"/>
</dbReference>
<evidence type="ECO:0000259" key="10">
    <source>
        <dbReference type="SMART" id="SM01081"/>
    </source>
</evidence>
<dbReference type="Gene3D" id="2.60.40.10">
    <property type="entry name" value="Immunoglobulins"/>
    <property type="match status" value="1"/>
</dbReference>
<dbReference type="Gene3D" id="2.60.40.290">
    <property type="match status" value="1"/>
</dbReference>
<sequence>MNNKLIPLALLFSLGLPACSQQASLEASKPESAQTQISVKAPAQQALHQFATSLDVTYSTLTNYPEQCTSAGVDGRCFAAQIRLLPGTDFAEKDWAIYYSQMRPVKEVLTDEFELIQVKGDLHRISPTDKFAGFQKGQPVDITFLGELWQLSETDAMPNYYIVVPGLEPEVIASTQLSKDAATGMEQRPYVEAYVSAETQYKRSDTDKLKWATPQVLFDANQDIENRPELAVNSIIPTPKKQIIDSQSAPISLAAGYRLMLGDVSMVSVQAAFDRLSRLGVNASAEGILLKLTTLPSAVSEGSYQLTISQDGITIAAAEDAGFSYGLSSLASLIDLNTLSISAMHIEDEPRYEFRGMHVDVARNFHSKQFILNLLDQMAAYKLNKLHLHMADDEGWRLEIEGLPELTEVGSRRCHDLQENTCLLPQLGSGPDATSKVNGFYSKADYIEILKYASARQIQVIPSMDMPGHSRAAIKSMEARYRKLMAKGDEAGANEYRLIDPLDTTQYASIQYYDDNTLNVCMASSYHFVDKVVSEIAKLHQAAGQTLTLYHIGADETAGAWVESPVCQALLKEKGNGLDNEADFGAYFIERVANMLAAKGIEAAGWSDGMSHTRPERMPKKNQTNIWDVVAHGGHKRAHAQANLGWDTVLSNPEVLYFDFPYEADPKEHGYYWASRSTNERKLFSFMPDNLPANAEQWTDIEGNTFEADDTLKLDEQGNRISGPLDAGVRFKGIQGQLWSETVRSDQVVEYLVFPRLLALAERAWHKADWEVPYQYQGAKYGPESNFFTPEMRAAQTAQWQVFANTLGHKELAKLDKAGIAYRVPTVGAKIKEGYLHTNIIYPGLGVEYRVDDGPWQTYTEAVKVSGKVEVRAVAADGVRKGRILRVN</sequence>
<dbReference type="PANTHER" id="PTHR22600">
    <property type="entry name" value="BETA-HEXOSAMINIDASE"/>
    <property type="match status" value="1"/>
</dbReference>
<reference evidence="11 12" key="1">
    <citation type="submission" date="2017-06" db="EMBL/GenBank/DDBJ databases">
        <title>Complete genome sequence of Shewanella marisflavi EP1 associated with anaerobic 2,4-dinitrotoluene reduction and salt tolerance.</title>
        <authorList>
            <person name="Huang J."/>
        </authorList>
    </citation>
    <scope>NUCLEOTIDE SEQUENCE [LARGE SCALE GENOMIC DNA]</scope>
    <source>
        <strain evidence="11 12">EP1</strain>
    </source>
</reference>
<evidence type="ECO:0000313" key="12">
    <source>
        <dbReference type="Proteomes" id="UP000198233"/>
    </source>
</evidence>
<gene>
    <name evidence="11" type="ORF">CFF01_13820</name>
</gene>
<dbReference type="CDD" id="cd06569">
    <property type="entry name" value="GH20_Sm-chitobiase-like"/>
    <property type="match status" value="1"/>
</dbReference>
<evidence type="ECO:0000256" key="4">
    <source>
        <dbReference type="ARBA" id="ARBA00022801"/>
    </source>
</evidence>
<name>A0AAC9U0A7_9GAMM</name>
<protein>
    <recommendedName>
        <fullName evidence="3">beta-N-acetylhexosaminidase</fullName>
        <ecNumber evidence="3">3.2.1.52</ecNumber>
    </recommendedName>
    <alternativeName>
        <fullName evidence="6">Beta-N-acetylhexosaminidase</fullName>
    </alternativeName>
    <alternativeName>
        <fullName evidence="7">N-acetyl-beta-glucosaminidase</fullName>
    </alternativeName>
</protein>
<dbReference type="InterPro" id="IPR017853">
    <property type="entry name" value="GH"/>
</dbReference>
<dbReference type="Gene3D" id="3.30.379.10">
    <property type="entry name" value="Chitobiase/beta-hexosaminidase domain 2-like"/>
    <property type="match status" value="1"/>
</dbReference>
<accession>A0AAC9U0A7</accession>
<comment type="catalytic activity">
    <reaction evidence="1">
        <text>Hydrolysis of terminal non-reducing N-acetyl-D-hexosamine residues in N-acetyl-beta-D-hexosaminides.</text>
        <dbReference type="EC" id="3.2.1.52"/>
    </reaction>
</comment>
<dbReference type="PRINTS" id="PR00738">
    <property type="entry name" value="GLHYDRLASE20"/>
</dbReference>
<dbReference type="Gene3D" id="3.20.20.80">
    <property type="entry name" value="Glycosidases"/>
    <property type="match status" value="1"/>
</dbReference>
<dbReference type="InterPro" id="IPR013783">
    <property type="entry name" value="Ig-like_fold"/>
</dbReference>
<dbReference type="Pfam" id="PF00728">
    <property type="entry name" value="Glyco_hydro_20"/>
    <property type="match status" value="1"/>
</dbReference>
<evidence type="ECO:0000256" key="8">
    <source>
        <dbReference type="PIRSR" id="PIRSR625705-1"/>
    </source>
</evidence>
<keyword evidence="4" id="KW-0378">Hydrolase</keyword>
<dbReference type="AlphaFoldDB" id="A0AAC9U0A7"/>
<keyword evidence="9" id="KW-0732">Signal</keyword>
<dbReference type="Pfam" id="PF03174">
    <property type="entry name" value="CHB_HEX_C"/>
    <property type="match status" value="1"/>
</dbReference>
<dbReference type="SUPFAM" id="SSF49384">
    <property type="entry name" value="Carbohydrate-binding domain"/>
    <property type="match status" value="1"/>
</dbReference>
<dbReference type="CDD" id="cd02847">
    <property type="entry name" value="E_set_Chitobiase_C"/>
    <property type="match status" value="1"/>
</dbReference>
<evidence type="ECO:0000256" key="3">
    <source>
        <dbReference type="ARBA" id="ARBA00012663"/>
    </source>
</evidence>
<feature type="active site" description="Proton donor" evidence="8">
    <location>
        <position position="556"/>
    </location>
</feature>
<dbReference type="PANTHER" id="PTHR22600:SF57">
    <property type="entry name" value="BETA-N-ACETYLHEXOSAMINIDASE"/>
    <property type="match status" value="1"/>
</dbReference>
<evidence type="ECO:0000256" key="2">
    <source>
        <dbReference type="ARBA" id="ARBA00006285"/>
    </source>
</evidence>
<feature type="signal peptide" evidence="9">
    <location>
        <begin position="1"/>
        <end position="23"/>
    </location>
</feature>
<organism evidence="11 12">
    <name type="scientific">Shewanella marisflavi</name>
    <dbReference type="NCBI Taxonomy" id="260364"/>
    <lineage>
        <taxon>Bacteria</taxon>
        <taxon>Pseudomonadati</taxon>
        <taxon>Pseudomonadota</taxon>
        <taxon>Gammaproteobacteria</taxon>
        <taxon>Alteromonadales</taxon>
        <taxon>Shewanellaceae</taxon>
        <taxon>Shewanella</taxon>
    </lineage>
</organism>
<dbReference type="GO" id="GO:0004563">
    <property type="term" value="F:beta-N-acetylhexosaminidase activity"/>
    <property type="evidence" value="ECO:0007669"/>
    <property type="project" value="UniProtKB-EC"/>
</dbReference>
<dbReference type="InterPro" id="IPR029018">
    <property type="entry name" value="Hex-like_dom2"/>
</dbReference>
<evidence type="ECO:0000256" key="5">
    <source>
        <dbReference type="ARBA" id="ARBA00023295"/>
    </source>
</evidence>
<dbReference type="RefSeq" id="WP_088905175.1">
    <property type="nucleotide sequence ID" value="NZ_CP022272.1"/>
</dbReference>
<feature type="chain" id="PRO_5042079499" description="beta-N-acetylhexosaminidase" evidence="9">
    <location>
        <begin position="24"/>
        <end position="888"/>
    </location>
</feature>
<dbReference type="GO" id="GO:0030203">
    <property type="term" value="P:glycosaminoglycan metabolic process"/>
    <property type="evidence" value="ECO:0007669"/>
    <property type="project" value="TreeGrafter"/>
</dbReference>
<dbReference type="Pfam" id="PF03173">
    <property type="entry name" value="CHB_HEX"/>
    <property type="match status" value="1"/>
</dbReference>
<comment type="similarity">
    <text evidence="2">Belongs to the glycosyl hydrolase 20 family.</text>
</comment>
<dbReference type="InterPro" id="IPR004866">
    <property type="entry name" value="CHB/HEX_N_dom"/>
</dbReference>
<dbReference type="Proteomes" id="UP000198233">
    <property type="component" value="Chromosome"/>
</dbReference>
<dbReference type="SUPFAM" id="SSF55545">
    <property type="entry name" value="beta-N-acetylhexosaminidase-like domain"/>
    <property type="match status" value="1"/>
</dbReference>
<dbReference type="GO" id="GO:0030247">
    <property type="term" value="F:polysaccharide binding"/>
    <property type="evidence" value="ECO:0007669"/>
    <property type="project" value="InterPro"/>
</dbReference>
<dbReference type="KEGG" id="smav:CFF01_13820"/>
<evidence type="ECO:0000256" key="9">
    <source>
        <dbReference type="SAM" id="SignalP"/>
    </source>
</evidence>
<dbReference type="InterPro" id="IPR004867">
    <property type="entry name" value="CHB_C_dom"/>
</dbReference>
<dbReference type="InterPro" id="IPR025705">
    <property type="entry name" value="Beta_hexosaminidase_sua/sub"/>
</dbReference>
<dbReference type="GO" id="GO:0016020">
    <property type="term" value="C:membrane"/>
    <property type="evidence" value="ECO:0007669"/>
    <property type="project" value="TreeGrafter"/>
</dbReference>
<dbReference type="SUPFAM" id="SSF51445">
    <property type="entry name" value="(Trans)glycosidases"/>
    <property type="match status" value="1"/>
</dbReference>